<keyword evidence="3" id="KW-1185">Reference proteome</keyword>
<feature type="transmembrane region" description="Helical" evidence="1">
    <location>
        <begin position="249"/>
        <end position="269"/>
    </location>
</feature>
<keyword evidence="1" id="KW-1133">Transmembrane helix</keyword>
<dbReference type="Proteomes" id="UP000186469">
    <property type="component" value="Unassembled WGS sequence"/>
</dbReference>
<feature type="transmembrane region" description="Helical" evidence="1">
    <location>
        <begin position="507"/>
        <end position="527"/>
    </location>
</feature>
<feature type="transmembrane region" description="Helical" evidence="1">
    <location>
        <begin position="539"/>
        <end position="565"/>
    </location>
</feature>
<feature type="transmembrane region" description="Helical" evidence="1">
    <location>
        <begin position="127"/>
        <end position="151"/>
    </location>
</feature>
<feature type="transmembrane region" description="Helical" evidence="1">
    <location>
        <begin position="375"/>
        <end position="399"/>
    </location>
</feature>
<reference evidence="2 3" key="1">
    <citation type="submission" date="2016-12" db="EMBL/GenBank/DDBJ databases">
        <authorList>
            <person name="Song W.-J."/>
            <person name="Kurnit D.M."/>
        </authorList>
    </citation>
    <scope>NUCLEOTIDE SEQUENCE [LARGE SCALE GENOMIC DNA]</scope>
    <source>
        <strain evidence="2 3">DSM 11393</strain>
    </source>
</reference>
<evidence type="ECO:0000256" key="1">
    <source>
        <dbReference type="SAM" id="Phobius"/>
    </source>
</evidence>
<evidence type="ECO:0000313" key="3">
    <source>
        <dbReference type="Proteomes" id="UP000186469"/>
    </source>
</evidence>
<feature type="transmembrane region" description="Helical" evidence="1">
    <location>
        <begin position="20"/>
        <end position="44"/>
    </location>
</feature>
<gene>
    <name evidence="2" type="ORF">SAMN02745728_00138</name>
</gene>
<evidence type="ECO:0000313" key="2">
    <source>
        <dbReference type="EMBL" id="SHN49477.1"/>
    </source>
</evidence>
<feature type="transmembrane region" description="Helical" evidence="1">
    <location>
        <begin position="479"/>
        <end position="501"/>
    </location>
</feature>
<feature type="transmembrane region" description="Helical" evidence="1">
    <location>
        <begin position="218"/>
        <end position="237"/>
    </location>
</feature>
<feature type="transmembrane region" description="Helical" evidence="1">
    <location>
        <begin position="276"/>
        <end position="298"/>
    </location>
</feature>
<organism evidence="2 3">
    <name type="scientific">Desulfovibrio litoralis DSM 11393</name>
    <dbReference type="NCBI Taxonomy" id="1121455"/>
    <lineage>
        <taxon>Bacteria</taxon>
        <taxon>Pseudomonadati</taxon>
        <taxon>Thermodesulfobacteriota</taxon>
        <taxon>Desulfovibrionia</taxon>
        <taxon>Desulfovibrionales</taxon>
        <taxon>Desulfovibrionaceae</taxon>
        <taxon>Desulfovibrio</taxon>
    </lineage>
</organism>
<feature type="transmembrane region" description="Helical" evidence="1">
    <location>
        <begin position="184"/>
        <end position="206"/>
    </location>
</feature>
<sequence>MTDSLVTTEKRPLPNIVKIFMAQLGLSIVSCILFSMYYLFLLFTSTKYYYRTATPIIIIGLLFMLFILVWSISVFHGLYSRSPHAIKNTLSYLQTTFWLLVGSIIIITLIFINSIDSSRFYMPREGIQILLNIIYSIIFQLTILWAFVLYFNNSIAVKTAFNLQKPDTSAPQAGLPTSVGLLKLFSVIFILTTSAFLAVNLIDNYINRSFGDILKQTAAYLTMFILAATNLGFIILLKELKSKSSRYAIFFWLFVLLISTFLFYLPAAIAHNIYSLLSNLPLISNLYGLMIIALWWYFANDPEAKTWFNTDYDLQSNQWNIRIVRKVIEKMHSGVLPGFVLIFFIWYSQYLLFTMRFFFYLIIRGEILDPQPETLFYSYLFILNTVLSVLVWIISIFAAWKQKKYTPLLCMVLLILLAATRITPNLSLSTFDQYDIENLLTITAWFIYFLSSKKVKHVFYQREIPTDLINKNKAELPILCFRIFCLYTFAWSFVSCIIQYIFDGHFIIISAITVLVWSILPLINLYLSYKAKNVKTVYIWIFIWIVSLTLSITQIAPSGSYLYLYSQIKDLNYNGLFPAIVAFCYFYSSKKAKEYYLKLNK</sequence>
<feature type="transmembrane region" description="Helical" evidence="1">
    <location>
        <begin position="405"/>
        <end position="423"/>
    </location>
</feature>
<feature type="transmembrane region" description="Helical" evidence="1">
    <location>
        <begin position="56"/>
        <end position="76"/>
    </location>
</feature>
<accession>A0A1M7RT12</accession>
<name>A0A1M7RT12_9BACT</name>
<keyword evidence="1" id="KW-0812">Transmembrane</keyword>
<dbReference type="AlphaFoldDB" id="A0A1M7RT12"/>
<feature type="transmembrane region" description="Helical" evidence="1">
    <location>
        <begin position="571"/>
        <end position="588"/>
    </location>
</feature>
<dbReference type="EMBL" id="FRDI01000002">
    <property type="protein sequence ID" value="SHN49477.1"/>
    <property type="molecule type" value="Genomic_DNA"/>
</dbReference>
<protein>
    <submittedName>
        <fullName evidence="2">Uncharacterized protein</fullName>
    </submittedName>
</protein>
<keyword evidence="1" id="KW-0472">Membrane</keyword>
<feature type="transmembrane region" description="Helical" evidence="1">
    <location>
        <begin position="339"/>
        <end position="363"/>
    </location>
</feature>
<proteinExistence type="predicted"/>
<feature type="transmembrane region" description="Helical" evidence="1">
    <location>
        <begin position="96"/>
        <end position="115"/>
    </location>
</feature>